<dbReference type="InterPro" id="IPR029962">
    <property type="entry name" value="TBL"/>
</dbReference>
<dbReference type="Proteomes" id="UP001346149">
    <property type="component" value="Unassembled WGS sequence"/>
</dbReference>
<proteinExistence type="inferred from homology"/>
<dbReference type="AlphaFoldDB" id="A0AAN7QGH6"/>
<evidence type="ECO:0000256" key="4">
    <source>
        <dbReference type="ARBA" id="ARBA00022968"/>
    </source>
</evidence>
<dbReference type="GO" id="GO:0016020">
    <property type="term" value="C:membrane"/>
    <property type="evidence" value="ECO:0007669"/>
    <property type="project" value="UniProtKB-SubCell"/>
</dbReference>
<name>A0AAN7QGH6_TRANT</name>
<evidence type="ECO:0000256" key="1">
    <source>
        <dbReference type="ARBA" id="ARBA00004167"/>
    </source>
</evidence>
<dbReference type="EMBL" id="JAXQNO010000022">
    <property type="protein sequence ID" value="KAK4766939.1"/>
    <property type="molecule type" value="Genomic_DNA"/>
</dbReference>
<keyword evidence="5 7" id="KW-1133">Transmembrane helix</keyword>
<sequence>MCSLVTTSLSRGTRLCSSPYPFLRLSSPAIYFSSSSNFHCYRSVCLLSVSPSLRGELRMERQRSFSVKSSSLLALSVAISSSILFLAVFSLWALRSAPPVLPEPHLSFGFNITPTAAPSLITISDPTNFQSLSGGNFPRTSIFVRTHMRKPEKHISSGSWESSTEEVRRTVGKLVESDSQIVMSSDAVEALDWHKEKENPSAGVLQRDLVVGSNMLDSAPDPEQSSVEIKALDGMKKEENQGIKPRDCDLGKGRWVYDESYPLYTNWSCPFIDEGFNCGGNGRPDNGYMKWGWQPLGCQIPRFNATEMLEMLRGKRLVFVGDSINRNQWESMVCMLMTAVRDPKKVYETHGRRITKEKGKYCFRFADYKCTVEYYVTHFLVHESKARIGQKRVPTLRIDSIDRGSSRWRGADILVFNSAHWWSHYKTQAGINYYQEGNQVHPKLDVSTAFRKALTTWASWVDKHVNARKTRVFFRSSAPSHFRGGEWNSGGHCKEAKQPLNAVLSTGFYSEKNIIAEEIIKGMKTPVTFLNITGLSSYRIDAHPSAYGGRPAKGRSSSGIQDCSHWCLPGVPDTWNELLYMHLLRNQLDSDRVAA</sequence>
<keyword evidence="6 7" id="KW-0472">Membrane</keyword>
<feature type="domain" description="Trichome birefringence-like C-terminal" evidence="8">
    <location>
        <begin position="300"/>
        <end position="581"/>
    </location>
</feature>
<evidence type="ECO:0000259" key="9">
    <source>
        <dbReference type="Pfam" id="PF14416"/>
    </source>
</evidence>
<gene>
    <name evidence="10" type="ORF">SAY86_014690</name>
</gene>
<evidence type="ECO:0008006" key="12">
    <source>
        <dbReference type="Google" id="ProtNLM"/>
    </source>
</evidence>
<dbReference type="GO" id="GO:0005794">
    <property type="term" value="C:Golgi apparatus"/>
    <property type="evidence" value="ECO:0007669"/>
    <property type="project" value="TreeGrafter"/>
</dbReference>
<accession>A0AAN7QGH6</accession>
<feature type="domain" description="Trichome birefringence-like N-terminal" evidence="9">
    <location>
        <begin position="247"/>
        <end position="299"/>
    </location>
</feature>
<organism evidence="10 11">
    <name type="scientific">Trapa natans</name>
    <name type="common">Water chestnut</name>
    <dbReference type="NCBI Taxonomy" id="22666"/>
    <lineage>
        <taxon>Eukaryota</taxon>
        <taxon>Viridiplantae</taxon>
        <taxon>Streptophyta</taxon>
        <taxon>Embryophyta</taxon>
        <taxon>Tracheophyta</taxon>
        <taxon>Spermatophyta</taxon>
        <taxon>Magnoliopsida</taxon>
        <taxon>eudicotyledons</taxon>
        <taxon>Gunneridae</taxon>
        <taxon>Pentapetalae</taxon>
        <taxon>rosids</taxon>
        <taxon>malvids</taxon>
        <taxon>Myrtales</taxon>
        <taxon>Lythraceae</taxon>
        <taxon>Trapa</taxon>
    </lineage>
</organism>
<dbReference type="InterPro" id="IPR026057">
    <property type="entry name" value="TBL_C"/>
</dbReference>
<dbReference type="PANTHER" id="PTHR32285:SF19">
    <property type="entry name" value="PROTEIN TRICHOME BIREFRINGENCE-LIKE 6"/>
    <property type="match status" value="1"/>
</dbReference>
<dbReference type="Pfam" id="PF14416">
    <property type="entry name" value="PMR5N"/>
    <property type="match status" value="1"/>
</dbReference>
<reference evidence="10 11" key="1">
    <citation type="journal article" date="2023" name="Hortic Res">
        <title>Pangenome of water caltrop reveals structural variations and asymmetric subgenome divergence after allopolyploidization.</title>
        <authorList>
            <person name="Zhang X."/>
            <person name="Chen Y."/>
            <person name="Wang L."/>
            <person name="Yuan Y."/>
            <person name="Fang M."/>
            <person name="Shi L."/>
            <person name="Lu R."/>
            <person name="Comes H.P."/>
            <person name="Ma Y."/>
            <person name="Chen Y."/>
            <person name="Huang G."/>
            <person name="Zhou Y."/>
            <person name="Zheng Z."/>
            <person name="Qiu Y."/>
        </authorList>
    </citation>
    <scope>NUCLEOTIDE SEQUENCE [LARGE SCALE GENOMIC DNA]</scope>
    <source>
        <strain evidence="10">F231</strain>
    </source>
</reference>
<evidence type="ECO:0000256" key="5">
    <source>
        <dbReference type="ARBA" id="ARBA00022989"/>
    </source>
</evidence>
<evidence type="ECO:0000256" key="6">
    <source>
        <dbReference type="ARBA" id="ARBA00023136"/>
    </source>
</evidence>
<evidence type="ECO:0000313" key="10">
    <source>
        <dbReference type="EMBL" id="KAK4766939.1"/>
    </source>
</evidence>
<evidence type="ECO:0000259" key="8">
    <source>
        <dbReference type="Pfam" id="PF13839"/>
    </source>
</evidence>
<keyword evidence="11" id="KW-1185">Reference proteome</keyword>
<protein>
    <recommendedName>
        <fullName evidence="12">Trichome birefringence-like N-terminal domain-containing protein</fullName>
    </recommendedName>
</protein>
<feature type="transmembrane region" description="Helical" evidence="7">
    <location>
        <begin position="70"/>
        <end position="94"/>
    </location>
</feature>
<evidence type="ECO:0000256" key="2">
    <source>
        <dbReference type="ARBA" id="ARBA00007727"/>
    </source>
</evidence>
<dbReference type="InterPro" id="IPR025846">
    <property type="entry name" value="TBL_N"/>
</dbReference>
<evidence type="ECO:0000313" key="11">
    <source>
        <dbReference type="Proteomes" id="UP001346149"/>
    </source>
</evidence>
<comment type="subcellular location">
    <subcellularLocation>
        <location evidence="1">Membrane</location>
        <topology evidence="1">Single-pass membrane protein</topology>
    </subcellularLocation>
</comment>
<comment type="caution">
    <text evidence="10">The sequence shown here is derived from an EMBL/GenBank/DDBJ whole genome shotgun (WGS) entry which is preliminary data.</text>
</comment>
<dbReference type="Pfam" id="PF13839">
    <property type="entry name" value="PC-Esterase"/>
    <property type="match status" value="1"/>
</dbReference>
<comment type="similarity">
    <text evidence="2">Belongs to the PC-esterase family. TBL subfamily.</text>
</comment>
<keyword evidence="4" id="KW-0735">Signal-anchor</keyword>
<dbReference type="GO" id="GO:0016413">
    <property type="term" value="F:O-acetyltransferase activity"/>
    <property type="evidence" value="ECO:0007669"/>
    <property type="project" value="InterPro"/>
</dbReference>
<evidence type="ECO:0000256" key="3">
    <source>
        <dbReference type="ARBA" id="ARBA00022692"/>
    </source>
</evidence>
<keyword evidence="3 7" id="KW-0812">Transmembrane</keyword>
<evidence type="ECO:0000256" key="7">
    <source>
        <dbReference type="SAM" id="Phobius"/>
    </source>
</evidence>
<dbReference type="PANTHER" id="PTHR32285">
    <property type="entry name" value="PROTEIN TRICHOME BIREFRINGENCE-LIKE 9-RELATED"/>
    <property type="match status" value="1"/>
</dbReference>